<feature type="compositionally biased region" description="Basic and acidic residues" evidence="7">
    <location>
        <begin position="523"/>
        <end position="535"/>
    </location>
</feature>
<evidence type="ECO:0000259" key="9">
    <source>
        <dbReference type="PROSITE" id="PS50835"/>
    </source>
</evidence>
<dbReference type="SUPFAM" id="SSF52058">
    <property type="entry name" value="L domain-like"/>
    <property type="match status" value="1"/>
</dbReference>
<accession>A0A6A4WDY9</accession>
<dbReference type="InterPro" id="IPR003591">
    <property type="entry name" value="Leu-rich_rpt_typical-subtyp"/>
</dbReference>
<dbReference type="AlphaFoldDB" id="A0A6A4WDY9"/>
<evidence type="ECO:0000313" key="10">
    <source>
        <dbReference type="EMBL" id="KAF0302054.1"/>
    </source>
</evidence>
<dbReference type="InterPro" id="IPR013098">
    <property type="entry name" value="Ig_I-set"/>
</dbReference>
<feature type="region of interest" description="Disordered" evidence="7">
    <location>
        <begin position="447"/>
        <end position="470"/>
    </location>
</feature>
<keyword evidence="8" id="KW-0812">Transmembrane</keyword>
<dbReference type="Gene3D" id="3.80.10.10">
    <property type="entry name" value="Ribonuclease Inhibitor"/>
    <property type="match status" value="2"/>
</dbReference>
<comment type="caution">
    <text evidence="10">The sequence shown here is derived from an EMBL/GenBank/DDBJ whole genome shotgun (WGS) entry which is preliminary data.</text>
</comment>
<dbReference type="EMBL" id="VIIS01001100">
    <property type="protein sequence ID" value="KAF0302054.1"/>
    <property type="molecule type" value="Genomic_DNA"/>
</dbReference>
<keyword evidence="2" id="KW-0732">Signal</keyword>
<keyword evidence="6" id="KW-0393">Immunoglobulin domain</keyword>
<feature type="region of interest" description="Disordered" evidence="7">
    <location>
        <begin position="567"/>
        <end position="743"/>
    </location>
</feature>
<keyword evidence="11" id="KW-1185">Reference proteome</keyword>
<proteinExistence type="predicted"/>
<name>A0A6A4WDY9_AMPAM</name>
<dbReference type="Gene3D" id="2.60.40.10">
    <property type="entry name" value="Immunoglobulins"/>
    <property type="match status" value="1"/>
</dbReference>
<dbReference type="SMART" id="SM00369">
    <property type="entry name" value="LRR_TYP"/>
    <property type="match status" value="5"/>
</dbReference>
<reference evidence="10 11" key="1">
    <citation type="submission" date="2019-07" db="EMBL/GenBank/DDBJ databases">
        <title>Draft genome assembly of a fouling barnacle, Amphibalanus amphitrite (Darwin, 1854): The first reference genome for Thecostraca.</title>
        <authorList>
            <person name="Kim W."/>
        </authorList>
    </citation>
    <scope>NUCLEOTIDE SEQUENCE [LARGE SCALE GENOMIC DNA]</scope>
    <source>
        <strain evidence="10">SNU_AA5</strain>
        <tissue evidence="10">Soma without cirri and trophi</tissue>
    </source>
</reference>
<evidence type="ECO:0000256" key="7">
    <source>
        <dbReference type="SAM" id="MobiDB-lite"/>
    </source>
</evidence>
<dbReference type="PANTHER" id="PTHR45712">
    <property type="entry name" value="AGAP008170-PA"/>
    <property type="match status" value="1"/>
</dbReference>
<dbReference type="FunFam" id="2.60.40.10:FF:000032">
    <property type="entry name" value="palladin isoform X1"/>
    <property type="match status" value="1"/>
</dbReference>
<dbReference type="InterPro" id="IPR050333">
    <property type="entry name" value="SLRP"/>
</dbReference>
<feature type="region of interest" description="Disordered" evidence="7">
    <location>
        <begin position="1"/>
        <end position="20"/>
    </location>
</feature>
<dbReference type="OrthoDB" id="5954366at2759"/>
<dbReference type="GO" id="GO:0005615">
    <property type="term" value="C:extracellular space"/>
    <property type="evidence" value="ECO:0007669"/>
    <property type="project" value="TreeGrafter"/>
</dbReference>
<dbReference type="SMART" id="SM00082">
    <property type="entry name" value="LRRCT"/>
    <property type="match status" value="1"/>
</dbReference>
<feature type="compositionally biased region" description="Low complexity" evidence="7">
    <location>
        <begin position="540"/>
        <end position="550"/>
    </location>
</feature>
<dbReference type="Pfam" id="PF13855">
    <property type="entry name" value="LRR_8"/>
    <property type="match status" value="2"/>
</dbReference>
<evidence type="ECO:0000313" key="11">
    <source>
        <dbReference type="Proteomes" id="UP000440578"/>
    </source>
</evidence>
<dbReference type="FunFam" id="3.80.10.10:FF:000082">
    <property type="entry name" value="Leucine-rich repeat-containing 24"/>
    <property type="match status" value="1"/>
</dbReference>
<dbReference type="Pfam" id="PF07679">
    <property type="entry name" value="I-set"/>
    <property type="match status" value="1"/>
</dbReference>
<keyword evidence="8" id="KW-1133">Transmembrane helix</keyword>
<sequence>MCTAVRRAGPSDSLPVDGFHLSASGERGALGCNCGEQRRTERDFTTSCPDACKCMWVSGKRQADCTDIGLTSVPRGLSSDIQVLDLSGTAIQELPKDVFRQVGLEHLQKLYIRRSRLSNVHPHAFRGLGLLIELDLSDNVIEKLPPDAFADNDKLRQLLLAGNPLGSLPAFQFPPLPHLQRLDLSRCRIAGLAAKTFANLPELEKLNLHSNELSVLESDALQSLSQLKWLTLHNNPWRCDCHLRLLRDWLLERSLYQEDTRCAEPERLASRSWSGVRSDEFACRPQIQIPEPHVVAEVGQNVTLRCQISGNPAPTTNWVMSGRIISNNTRIPFTGQSYVIHEQGTVDRWTSLTVTNVNTQDAGQYLCVGVNPGGVVERNVTLTFAGGAVPGPVPGTDTTIGGGGGGEGGMLSRPLLLGIVVGGVALLLLLLMITLVCCYCRGRRHGGKGAPDELPSDMTAPVTEHKPDRIGDYEKVPQTDIEMERVRRPAGLAHPPPRRAGSYSVDDERSRRYSLPDSPMTWDGRRARDYPDLLPRRAGRSSPAGSSTGSVQPEQAYLLAGPQPRLAPAPAARGVRPGYVTLPRPRRQRTPSWGSTASRGGGGVANEPIYDTLGPRTTADGSSRLSLSAAGPDTLPPYYVAVEGPPPPRGPARSHNASADLIEPVQEEPEEWEETPPQPLSSTLPLGLADAASTPSPPSRVEPVGILPPPSRFEPGNLQRKVTPPVPPKPKKITPPVMPKPVLNGTRVMAFQDESEDGTEV</sequence>
<dbReference type="PROSITE" id="PS51450">
    <property type="entry name" value="LRR"/>
    <property type="match status" value="2"/>
</dbReference>
<feature type="compositionally biased region" description="Acidic residues" evidence="7">
    <location>
        <begin position="665"/>
        <end position="674"/>
    </location>
</feature>
<dbReference type="SUPFAM" id="SSF48726">
    <property type="entry name" value="Immunoglobulin"/>
    <property type="match status" value="1"/>
</dbReference>
<dbReference type="PROSITE" id="PS50835">
    <property type="entry name" value="IG_LIKE"/>
    <property type="match status" value="1"/>
</dbReference>
<keyword evidence="1" id="KW-0433">Leucine-rich repeat</keyword>
<dbReference type="InterPro" id="IPR003598">
    <property type="entry name" value="Ig_sub2"/>
</dbReference>
<feature type="transmembrane region" description="Helical" evidence="8">
    <location>
        <begin position="415"/>
        <end position="439"/>
    </location>
</feature>
<dbReference type="InterPro" id="IPR000483">
    <property type="entry name" value="Cys-rich_flank_reg_C"/>
</dbReference>
<evidence type="ECO:0000256" key="2">
    <source>
        <dbReference type="ARBA" id="ARBA00022729"/>
    </source>
</evidence>
<dbReference type="InterPro" id="IPR036179">
    <property type="entry name" value="Ig-like_dom_sf"/>
</dbReference>
<feature type="compositionally biased region" description="Pro residues" evidence="7">
    <location>
        <begin position="695"/>
        <end position="712"/>
    </location>
</feature>
<dbReference type="InterPro" id="IPR001611">
    <property type="entry name" value="Leu-rich_rpt"/>
</dbReference>
<dbReference type="InterPro" id="IPR007110">
    <property type="entry name" value="Ig-like_dom"/>
</dbReference>
<dbReference type="PANTHER" id="PTHR45712:SF22">
    <property type="entry name" value="INSULIN-LIKE GROWTH FACTOR-BINDING PROTEIN COMPLEX ACID LABILE SUBUNIT"/>
    <property type="match status" value="1"/>
</dbReference>
<keyword evidence="4" id="KW-1015">Disulfide bond</keyword>
<dbReference type="InterPro" id="IPR013783">
    <property type="entry name" value="Ig-like_fold"/>
</dbReference>
<dbReference type="InterPro" id="IPR032675">
    <property type="entry name" value="LRR_dom_sf"/>
</dbReference>
<dbReference type="InterPro" id="IPR003599">
    <property type="entry name" value="Ig_sub"/>
</dbReference>
<feature type="domain" description="Ig-like" evidence="9">
    <location>
        <begin position="285"/>
        <end position="383"/>
    </location>
</feature>
<evidence type="ECO:0000256" key="3">
    <source>
        <dbReference type="ARBA" id="ARBA00022737"/>
    </source>
</evidence>
<dbReference type="SMART" id="SM00408">
    <property type="entry name" value="IGc2"/>
    <property type="match status" value="1"/>
</dbReference>
<protein>
    <submittedName>
        <fullName evidence="10">Leucine-rich repeat-containing protein 24</fullName>
    </submittedName>
</protein>
<keyword evidence="3" id="KW-0677">Repeat</keyword>
<evidence type="ECO:0000256" key="6">
    <source>
        <dbReference type="ARBA" id="ARBA00023319"/>
    </source>
</evidence>
<evidence type="ECO:0000256" key="8">
    <source>
        <dbReference type="SAM" id="Phobius"/>
    </source>
</evidence>
<gene>
    <name evidence="10" type="primary">Lrrc24_1</name>
    <name evidence="10" type="ORF">FJT64_025850</name>
</gene>
<feature type="region of interest" description="Disordered" evidence="7">
    <location>
        <begin position="485"/>
        <end position="551"/>
    </location>
</feature>
<keyword evidence="5" id="KW-0325">Glycoprotein</keyword>
<evidence type="ECO:0000256" key="5">
    <source>
        <dbReference type="ARBA" id="ARBA00023180"/>
    </source>
</evidence>
<keyword evidence="8" id="KW-0472">Membrane</keyword>
<feature type="compositionally biased region" description="Low complexity" evidence="7">
    <location>
        <begin position="567"/>
        <end position="578"/>
    </location>
</feature>
<evidence type="ECO:0000256" key="1">
    <source>
        <dbReference type="ARBA" id="ARBA00022614"/>
    </source>
</evidence>
<evidence type="ECO:0000256" key="4">
    <source>
        <dbReference type="ARBA" id="ARBA00023157"/>
    </source>
</evidence>
<dbReference type="Proteomes" id="UP000440578">
    <property type="component" value="Unassembled WGS sequence"/>
</dbReference>
<organism evidence="10 11">
    <name type="scientific">Amphibalanus amphitrite</name>
    <name type="common">Striped barnacle</name>
    <name type="synonym">Balanus amphitrite</name>
    <dbReference type="NCBI Taxonomy" id="1232801"/>
    <lineage>
        <taxon>Eukaryota</taxon>
        <taxon>Metazoa</taxon>
        <taxon>Ecdysozoa</taxon>
        <taxon>Arthropoda</taxon>
        <taxon>Crustacea</taxon>
        <taxon>Multicrustacea</taxon>
        <taxon>Cirripedia</taxon>
        <taxon>Thoracica</taxon>
        <taxon>Thoracicalcarea</taxon>
        <taxon>Balanomorpha</taxon>
        <taxon>Balanoidea</taxon>
        <taxon>Balanidae</taxon>
        <taxon>Amphibalaninae</taxon>
        <taxon>Amphibalanus</taxon>
    </lineage>
</organism>
<dbReference type="SMART" id="SM00409">
    <property type="entry name" value="IG"/>
    <property type="match status" value="1"/>
</dbReference>